<accession>A0A4Q1CCE4</accession>
<keyword evidence="9" id="KW-1185">Reference proteome</keyword>
<dbReference type="GO" id="GO:0005975">
    <property type="term" value="P:carbohydrate metabolic process"/>
    <property type="evidence" value="ECO:0007669"/>
    <property type="project" value="InterPro"/>
</dbReference>
<dbReference type="InterPro" id="IPR051518">
    <property type="entry name" value="Sucrose_Phosphatase"/>
</dbReference>
<keyword evidence="6" id="KW-0326">Glycosidase</keyword>
<dbReference type="InterPro" id="IPR023214">
    <property type="entry name" value="HAD_sf"/>
</dbReference>
<evidence type="ECO:0000259" key="7">
    <source>
        <dbReference type="Pfam" id="PF05116"/>
    </source>
</evidence>
<dbReference type="SFLD" id="SFLDG01140">
    <property type="entry name" value="C2.B:_Phosphomannomutase_and_P"/>
    <property type="match status" value="1"/>
</dbReference>
<dbReference type="InterPro" id="IPR012341">
    <property type="entry name" value="6hp_glycosidase-like_sf"/>
</dbReference>
<dbReference type="InterPro" id="IPR008928">
    <property type="entry name" value="6-hairpin_glycosidase_sf"/>
</dbReference>
<keyword evidence="4 8" id="KW-0378">Hydrolase</keyword>
<evidence type="ECO:0000256" key="5">
    <source>
        <dbReference type="ARBA" id="ARBA00023277"/>
    </source>
</evidence>
<keyword evidence="5" id="KW-0119">Carbohydrate metabolism</keyword>
<dbReference type="SUPFAM" id="SSF56784">
    <property type="entry name" value="HAD-like"/>
    <property type="match status" value="1"/>
</dbReference>
<evidence type="ECO:0000313" key="9">
    <source>
        <dbReference type="Proteomes" id="UP000290218"/>
    </source>
</evidence>
<dbReference type="InterPro" id="IPR036412">
    <property type="entry name" value="HAD-like_sf"/>
</dbReference>
<dbReference type="EC" id="3.2.1.26" evidence="3"/>
<dbReference type="Pfam" id="PF05116">
    <property type="entry name" value="S6PP"/>
    <property type="match status" value="1"/>
</dbReference>
<sequence length="703" mass="78936">MSDSAPPPPVRLFSSDLDGTLLGNPESTARFKTAWESLSPEARPLLVYNSGRLVDDLKRFVDDGILPAADYYIGGVGAEIHDVKAARRLDEFRHHLTEGWDLEAVRRVAEHFPGTRPQPPGYQHEFKSSWFLDHATPGTLRDLKQRLADAGLKVKVVYSSSRDLDILPRNATKGGALRWLCERLGVPLDTVLVAGDSGNDASMFRLPGVRGIVLENTLPELYEATVDVPTYSSRHIIADGVLDGLCHFGVVCMIPTKEKSRVKREQMEPGFRMLFSDTKLGSLTEKERTFLATAYEQAVAALRRNITPLGFSACSLEHNKVTGTDVNYRSVWARDGSITVWNSLHLDDEDIRACSLATLETLLNATTPNGQVPANVRIDTGEPDYSGVGNIASIDSGLWLMIAIYNYAYRTGNLSLLYRHAPRLQTIMNWLGAQDSNNDGLLEIPEAGDWTDLFGRSYNVLYDEVLWFRANVCYGRILELMGQFDRAADYLRASQRIRGRILDLFWPSTQPADPAQSVAQNRFAQRQAGLGDSQYLLAEITPFSYSWRCDTYANILAFLMNLLDVDRARTAFRFMWGVGVNQPWPVANLYPVVQAGDPDWKAYYTVNLLNLPHHYHNGGIWPFIGGMWVRFIHRLGFHEVACRELVRLAELNRLGADHEWEFNEWAHGQTGRPMGKAFQAWSAASFIRACQEVGLEPGRTDHE</sequence>
<dbReference type="PANTHER" id="PTHR46521">
    <property type="entry name" value="SUCROSE-PHOSPHATASE 2-RELATED"/>
    <property type="match status" value="1"/>
</dbReference>
<dbReference type="InterPro" id="IPR006379">
    <property type="entry name" value="HAD-SF_hydro_IIB"/>
</dbReference>
<dbReference type="EMBL" id="SDHX01000001">
    <property type="protein sequence ID" value="RXK56794.1"/>
    <property type="molecule type" value="Genomic_DNA"/>
</dbReference>
<dbReference type="Gene3D" id="1.50.10.10">
    <property type="match status" value="1"/>
</dbReference>
<reference evidence="8 9" key="1">
    <citation type="submission" date="2019-01" db="EMBL/GenBank/DDBJ databases">
        <title>Lacunisphaera sp. strain TWA-58.</title>
        <authorList>
            <person name="Chen W.-M."/>
        </authorList>
    </citation>
    <scope>NUCLEOTIDE SEQUENCE [LARGE SCALE GENOMIC DNA]</scope>
    <source>
        <strain evidence="8 9">TWA-58</strain>
    </source>
</reference>
<dbReference type="RefSeq" id="WP_129048159.1">
    <property type="nucleotide sequence ID" value="NZ_SDHX01000001.1"/>
</dbReference>
<evidence type="ECO:0000256" key="6">
    <source>
        <dbReference type="ARBA" id="ARBA00023295"/>
    </source>
</evidence>
<dbReference type="NCBIfam" id="TIGR01484">
    <property type="entry name" value="HAD-SF-IIB"/>
    <property type="match status" value="1"/>
</dbReference>
<dbReference type="Gene3D" id="3.40.50.1000">
    <property type="entry name" value="HAD superfamily/HAD-like"/>
    <property type="match status" value="1"/>
</dbReference>
<evidence type="ECO:0000256" key="3">
    <source>
        <dbReference type="ARBA" id="ARBA00012758"/>
    </source>
</evidence>
<dbReference type="InterPro" id="IPR024746">
    <property type="entry name" value="Glyco_hydro_100"/>
</dbReference>
<dbReference type="GO" id="GO:0033926">
    <property type="term" value="F:endo-alpha-N-acetylgalactosaminidase activity"/>
    <property type="evidence" value="ECO:0007669"/>
    <property type="project" value="InterPro"/>
</dbReference>
<dbReference type="OrthoDB" id="9763537at2"/>
<dbReference type="SFLD" id="SFLDS00003">
    <property type="entry name" value="Haloacid_Dehalogenase"/>
    <property type="match status" value="1"/>
</dbReference>
<dbReference type="Pfam" id="PF12899">
    <property type="entry name" value="Glyco_hydro_100"/>
    <property type="match status" value="1"/>
</dbReference>
<dbReference type="Proteomes" id="UP000290218">
    <property type="component" value="Unassembled WGS sequence"/>
</dbReference>
<gene>
    <name evidence="8" type="ORF">ESB00_13260</name>
</gene>
<feature type="domain" description="Sucrose phosphatase-like" evidence="7">
    <location>
        <begin position="11"/>
        <end position="249"/>
    </location>
</feature>
<proteinExistence type="inferred from homology"/>
<organism evidence="8 9">
    <name type="scientific">Oleiharenicola lentus</name>
    <dbReference type="NCBI Taxonomy" id="2508720"/>
    <lineage>
        <taxon>Bacteria</taxon>
        <taxon>Pseudomonadati</taxon>
        <taxon>Verrucomicrobiota</taxon>
        <taxon>Opitutia</taxon>
        <taxon>Opitutales</taxon>
        <taxon>Opitutaceae</taxon>
        <taxon>Oleiharenicola</taxon>
    </lineage>
</organism>
<dbReference type="PANTHER" id="PTHR46521:SF4">
    <property type="entry name" value="SUCROSE-PHOSPHATASE 2-RELATED"/>
    <property type="match status" value="1"/>
</dbReference>
<name>A0A4Q1CCE4_9BACT</name>
<comment type="similarity">
    <text evidence="2">Belongs to the glycosyl hydrolase 100 family.</text>
</comment>
<dbReference type="GO" id="GO:0016791">
    <property type="term" value="F:phosphatase activity"/>
    <property type="evidence" value="ECO:0007669"/>
    <property type="project" value="UniProtKB-ARBA"/>
</dbReference>
<evidence type="ECO:0000256" key="4">
    <source>
        <dbReference type="ARBA" id="ARBA00022801"/>
    </source>
</evidence>
<dbReference type="SFLD" id="SFLDG01141">
    <property type="entry name" value="C2.B.1:_Sucrose_Phosphatase_Li"/>
    <property type="match status" value="1"/>
</dbReference>
<comment type="catalytic activity">
    <reaction evidence="1">
        <text>Hydrolysis of terminal non-reducing beta-D-fructofuranoside residues in beta-D-fructofuranosides.</text>
        <dbReference type="EC" id="3.2.1.26"/>
    </reaction>
</comment>
<dbReference type="Gene3D" id="3.90.1070.10">
    <property type="match status" value="1"/>
</dbReference>
<dbReference type="AlphaFoldDB" id="A0A4Q1CCE4"/>
<comment type="caution">
    <text evidence="8">The sequence shown here is derived from an EMBL/GenBank/DDBJ whole genome shotgun (WGS) entry which is preliminary data.</text>
</comment>
<dbReference type="GO" id="GO:0004564">
    <property type="term" value="F:beta-fructofuranosidase activity"/>
    <property type="evidence" value="ECO:0007669"/>
    <property type="project" value="UniProtKB-EC"/>
</dbReference>
<dbReference type="InterPro" id="IPR006380">
    <property type="entry name" value="SPP-like_dom"/>
</dbReference>
<evidence type="ECO:0000256" key="2">
    <source>
        <dbReference type="ARBA" id="ARBA00007671"/>
    </source>
</evidence>
<protein>
    <recommendedName>
        <fullName evidence="3">beta-fructofuranosidase</fullName>
        <ecNumber evidence="3">3.2.1.26</ecNumber>
    </recommendedName>
</protein>
<evidence type="ECO:0000313" key="8">
    <source>
        <dbReference type="EMBL" id="RXK56794.1"/>
    </source>
</evidence>
<evidence type="ECO:0000256" key="1">
    <source>
        <dbReference type="ARBA" id="ARBA00000094"/>
    </source>
</evidence>
<dbReference type="SUPFAM" id="SSF48208">
    <property type="entry name" value="Six-hairpin glycosidases"/>
    <property type="match status" value="1"/>
</dbReference>